<evidence type="ECO:0000256" key="1">
    <source>
        <dbReference type="SAM" id="MobiDB-lite"/>
    </source>
</evidence>
<feature type="compositionally biased region" description="Basic and acidic residues" evidence="1">
    <location>
        <begin position="35"/>
        <end position="52"/>
    </location>
</feature>
<dbReference type="AlphaFoldDB" id="A0A554LK43"/>
<proteinExistence type="predicted"/>
<protein>
    <submittedName>
        <fullName evidence="2">Uncharacterized protein</fullName>
    </submittedName>
</protein>
<dbReference type="EMBL" id="VMGK01000005">
    <property type="protein sequence ID" value="TSC93217.1"/>
    <property type="molecule type" value="Genomic_DNA"/>
</dbReference>
<sequence length="168" mass="17470">MAPNNPGGSGIYGAGKFQNVKNVKKIMAQAILDKSGGKESKDGANSVTERENVTGATDAQGEKITTATEANLSQTETIVDKDVTETPVIAGKTETASAPDATVEVGNLPEAPSQSQPGAEEKVILTDTTVYPGSKENLADAHIADDFVKRLLALKEANENQGDGTEQV</sequence>
<accession>A0A554LK43</accession>
<evidence type="ECO:0000313" key="2">
    <source>
        <dbReference type="EMBL" id="TSC93217.1"/>
    </source>
</evidence>
<comment type="caution">
    <text evidence="2">The sequence shown here is derived from an EMBL/GenBank/DDBJ whole genome shotgun (WGS) entry which is preliminary data.</text>
</comment>
<feature type="region of interest" description="Disordered" evidence="1">
    <location>
        <begin position="90"/>
        <end position="121"/>
    </location>
</feature>
<evidence type="ECO:0000313" key="3">
    <source>
        <dbReference type="Proteomes" id="UP000315689"/>
    </source>
</evidence>
<name>A0A554LK43_9BACT</name>
<reference evidence="2 3" key="1">
    <citation type="submission" date="2017-07" db="EMBL/GenBank/DDBJ databases">
        <title>Mechanisms for carbon and nitrogen cycling indicate functional differentiation within the Candidate Phyla Radiation.</title>
        <authorList>
            <person name="Danczak R.E."/>
            <person name="Johnston M.D."/>
            <person name="Kenah C."/>
            <person name="Slattery M."/>
            <person name="Wrighton K.C."/>
            <person name="Wilkins M.J."/>
        </authorList>
    </citation>
    <scope>NUCLEOTIDE SEQUENCE [LARGE SCALE GENOMIC DNA]</scope>
    <source>
        <strain evidence="2">Licking1014_7</strain>
    </source>
</reference>
<gene>
    <name evidence="2" type="ORF">CEN89_227</name>
</gene>
<organism evidence="2 3">
    <name type="scientific">Candidatus Berkelbacteria bacterium Licking1014_7</name>
    <dbReference type="NCBI Taxonomy" id="2017147"/>
    <lineage>
        <taxon>Bacteria</taxon>
        <taxon>Candidatus Berkelbacteria</taxon>
    </lineage>
</organism>
<feature type="region of interest" description="Disordered" evidence="1">
    <location>
        <begin position="32"/>
        <end position="59"/>
    </location>
</feature>
<dbReference type="Proteomes" id="UP000315689">
    <property type="component" value="Unassembled WGS sequence"/>
</dbReference>